<keyword evidence="3" id="KW-0902">Two-component regulatory system</keyword>
<dbReference type="Pfam" id="PF02518">
    <property type="entry name" value="HATPase_c"/>
    <property type="match status" value="1"/>
</dbReference>
<evidence type="ECO:0000313" key="6">
    <source>
        <dbReference type="EMBL" id="KLL09980.1"/>
    </source>
</evidence>
<sequence length="599" mass="64052">MDAETGGGNAVQPYGDDFVTHRVDQAKDLIVTQSRLRGLLRASRMVASDLSLPVVLTRIVEAACDLVDARYGALGVIARDQNLEQFIHVGFDESMVRRIGDLPRGKGILGLLIREPYPLRLDDITTDHRADGFPAGHPPMHSFLGVPIRIGTKVFGNLYLTDKQNASRFTAEDEELVQALAASAGVAIENARLFEEAQRRQRWLQASTDITRYLLAEGPNPLELIARRTQEIAVADFSAVLLPRGSAEELVVEVATGEYPDGLVGAVVSASDPLAGQNGPSMVIPLIASGESVGALVLGRRAEGRLFTDADIDMASGFAGHIALALELAQARADRDRIALLEERDRIARDLHDHVIQRIFATAIGLQGLVSRTGEAQQGDRLTSYIDDLDETIGQIRTTIFQLRRRGRDNVPSLRGQILDIVDDATVSLGFAPHLRFEGALDSSVCNIVGEHLVAVLREALSNVARHASATQVYVTVWSTDGQVRLDVIDNGVGGVNPEGRDSSSGLANMRSRAEELGGRFIVFSPAAAGTRLSWSARTRALDTANTANTANKSDTPDGPDGPHPADGPCRPSGTGRSSDTEPSSGTQPSDGAQPPSGG</sequence>
<dbReference type="GO" id="GO:0016301">
    <property type="term" value="F:kinase activity"/>
    <property type="evidence" value="ECO:0007669"/>
    <property type="project" value="UniProtKB-KW"/>
</dbReference>
<proteinExistence type="predicted"/>
<dbReference type="Gene3D" id="3.30.450.40">
    <property type="match status" value="2"/>
</dbReference>
<dbReference type="InterPro" id="IPR003018">
    <property type="entry name" value="GAF"/>
</dbReference>
<dbReference type="Gene3D" id="1.20.5.1930">
    <property type="match status" value="1"/>
</dbReference>
<dbReference type="InterPro" id="IPR003594">
    <property type="entry name" value="HATPase_dom"/>
</dbReference>
<name>A0ABR5EZZ8_9ACTN</name>
<dbReference type="SMART" id="SM00065">
    <property type="entry name" value="GAF"/>
    <property type="match status" value="2"/>
</dbReference>
<dbReference type="RefSeq" id="WP_047224748.1">
    <property type="nucleotide sequence ID" value="NZ_JWIO01000048.1"/>
</dbReference>
<comment type="caution">
    <text evidence="6">The sequence shown here is derived from an EMBL/GenBank/DDBJ whole genome shotgun (WGS) entry which is preliminary data.</text>
</comment>
<dbReference type="Pfam" id="PF13492">
    <property type="entry name" value="GAF_3"/>
    <property type="match status" value="1"/>
</dbReference>
<keyword evidence="7" id="KW-1185">Reference proteome</keyword>
<protein>
    <submittedName>
        <fullName evidence="6">Histidine kinase</fullName>
    </submittedName>
</protein>
<dbReference type="Pfam" id="PF13185">
    <property type="entry name" value="GAF_2"/>
    <property type="match status" value="1"/>
</dbReference>
<evidence type="ECO:0000256" key="3">
    <source>
        <dbReference type="ARBA" id="ARBA00023012"/>
    </source>
</evidence>
<dbReference type="InterPro" id="IPR036890">
    <property type="entry name" value="HATPase_C_sf"/>
</dbReference>
<feature type="compositionally biased region" description="Polar residues" evidence="4">
    <location>
        <begin position="575"/>
        <end position="591"/>
    </location>
</feature>
<dbReference type="EMBL" id="JWIO01000048">
    <property type="protein sequence ID" value="KLL09980.1"/>
    <property type="molecule type" value="Genomic_DNA"/>
</dbReference>
<organism evidence="6 7">
    <name type="scientific">Protofrankia coriariae</name>
    <dbReference type="NCBI Taxonomy" id="1562887"/>
    <lineage>
        <taxon>Bacteria</taxon>
        <taxon>Bacillati</taxon>
        <taxon>Actinomycetota</taxon>
        <taxon>Actinomycetes</taxon>
        <taxon>Frankiales</taxon>
        <taxon>Frankiaceae</taxon>
        <taxon>Protofrankia</taxon>
    </lineage>
</organism>
<keyword evidence="2 6" id="KW-0418">Kinase</keyword>
<dbReference type="InterPro" id="IPR011712">
    <property type="entry name" value="Sig_transdc_His_kin_sub3_dim/P"/>
</dbReference>
<evidence type="ECO:0000313" key="7">
    <source>
        <dbReference type="Proteomes" id="UP000035425"/>
    </source>
</evidence>
<feature type="region of interest" description="Disordered" evidence="4">
    <location>
        <begin position="545"/>
        <end position="599"/>
    </location>
</feature>
<evidence type="ECO:0000256" key="1">
    <source>
        <dbReference type="ARBA" id="ARBA00022679"/>
    </source>
</evidence>
<keyword evidence="1" id="KW-0808">Transferase</keyword>
<dbReference type="Pfam" id="PF07730">
    <property type="entry name" value="HisKA_3"/>
    <property type="match status" value="1"/>
</dbReference>
<reference evidence="6 7" key="1">
    <citation type="submission" date="2014-12" db="EMBL/GenBank/DDBJ databases">
        <title>Frankia sp. BMG5.1 draft genome.</title>
        <authorList>
            <person name="Gtari M."/>
            <person name="Ghodhbane-Gtari F."/>
            <person name="Nouioui I."/>
            <person name="Ktari A."/>
            <person name="Hezbri K."/>
            <person name="Mimouni W."/>
            <person name="Sbissi I."/>
            <person name="Ayari A."/>
            <person name="Yamanaka T."/>
            <person name="Normand P."/>
            <person name="Tisa L.S."/>
            <person name="Boudabous A."/>
        </authorList>
    </citation>
    <scope>NUCLEOTIDE SEQUENCE [LARGE SCALE GENOMIC DNA]</scope>
    <source>
        <strain evidence="6 7">BMG5.1</strain>
    </source>
</reference>
<dbReference type="SUPFAM" id="SSF55874">
    <property type="entry name" value="ATPase domain of HSP90 chaperone/DNA topoisomerase II/histidine kinase"/>
    <property type="match status" value="1"/>
</dbReference>
<evidence type="ECO:0000259" key="5">
    <source>
        <dbReference type="SMART" id="SM00065"/>
    </source>
</evidence>
<dbReference type="SUPFAM" id="SSF55781">
    <property type="entry name" value="GAF domain-like"/>
    <property type="match status" value="2"/>
</dbReference>
<dbReference type="CDD" id="cd16917">
    <property type="entry name" value="HATPase_UhpB-NarQ-NarX-like"/>
    <property type="match status" value="1"/>
</dbReference>
<accession>A0ABR5EZZ8</accession>
<dbReference type="Proteomes" id="UP000035425">
    <property type="component" value="Unassembled WGS sequence"/>
</dbReference>
<dbReference type="Gene3D" id="3.30.565.10">
    <property type="entry name" value="Histidine kinase-like ATPase, C-terminal domain"/>
    <property type="match status" value="1"/>
</dbReference>
<feature type="domain" description="GAF" evidence="5">
    <location>
        <begin position="51"/>
        <end position="198"/>
    </location>
</feature>
<dbReference type="PANTHER" id="PTHR24421:SF56">
    <property type="entry name" value="OXYGEN SENSOR HISTIDINE KINASE RESPONSE REGULATOR DOST"/>
    <property type="match status" value="1"/>
</dbReference>
<dbReference type="InterPro" id="IPR029016">
    <property type="entry name" value="GAF-like_dom_sf"/>
</dbReference>
<gene>
    <name evidence="6" type="ORF">FrCorBMG51_21090</name>
</gene>
<feature type="domain" description="GAF" evidence="5">
    <location>
        <begin position="217"/>
        <end position="336"/>
    </location>
</feature>
<evidence type="ECO:0000256" key="4">
    <source>
        <dbReference type="SAM" id="MobiDB-lite"/>
    </source>
</evidence>
<evidence type="ECO:0000256" key="2">
    <source>
        <dbReference type="ARBA" id="ARBA00022777"/>
    </source>
</evidence>
<dbReference type="PANTHER" id="PTHR24421">
    <property type="entry name" value="NITRATE/NITRITE SENSOR PROTEIN NARX-RELATED"/>
    <property type="match status" value="1"/>
</dbReference>
<dbReference type="InterPro" id="IPR050482">
    <property type="entry name" value="Sensor_HK_TwoCompSys"/>
</dbReference>